<evidence type="ECO:0000313" key="5">
    <source>
        <dbReference type="Proteomes" id="UP001597112"/>
    </source>
</evidence>
<dbReference type="EMBL" id="JBHTKA010000007">
    <property type="protein sequence ID" value="MFD1001491.1"/>
    <property type="molecule type" value="Genomic_DNA"/>
</dbReference>
<feature type="domain" description="MoxR-vWA-beta-propeller ternary system" evidence="3">
    <location>
        <begin position="684"/>
        <end position="741"/>
    </location>
</feature>
<gene>
    <name evidence="4" type="ORF">ACFQ21_19335</name>
</gene>
<reference evidence="5" key="1">
    <citation type="journal article" date="2019" name="Int. J. Syst. Evol. Microbiol.">
        <title>The Global Catalogue of Microorganisms (GCM) 10K type strain sequencing project: providing services to taxonomists for standard genome sequencing and annotation.</title>
        <authorList>
            <consortium name="The Broad Institute Genomics Platform"/>
            <consortium name="The Broad Institute Genome Sequencing Center for Infectious Disease"/>
            <person name="Wu L."/>
            <person name="Ma J."/>
        </authorList>
    </citation>
    <scope>NUCLEOTIDE SEQUENCE [LARGE SCALE GENOMIC DNA]</scope>
    <source>
        <strain evidence="5">CCUG 58938</strain>
    </source>
</reference>
<dbReference type="SUPFAM" id="SSF54736">
    <property type="entry name" value="ClpS-like"/>
    <property type="match status" value="1"/>
</dbReference>
<dbReference type="Pfam" id="PF00542">
    <property type="entry name" value="Ribosomal_L12"/>
    <property type="match status" value="1"/>
</dbReference>
<protein>
    <submittedName>
        <fullName evidence="4">Ribosomal protein L7/L12</fullName>
    </submittedName>
</protein>
<dbReference type="GO" id="GO:0005840">
    <property type="term" value="C:ribosome"/>
    <property type="evidence" value="ECO:0007669"/>
    <property type="project" value="UniProtKB-KW"/>
</dbReference>
<dbReference type="Proteomes" id="UP001597112">
    <property type="component" value="Unassembled WGS sequence"/>
</dbReference>
<dbReference type="InterPro" id="IPR014719">
    <property type="entry name" value="Ribosomal_bL12_C/ClpS-like"/>
</dbReference>
<dbReference type="Pfam" id="PF19917">
    <property type="entry name" value="bpX1"/>
    <property type="match status" value="1"/>
</dbReference>
<dbReference type="InterPro" id="IPR013823">
    <property type="entry name" value="Ribosomal_bL12_C"/>
</dbReference>
<keyword evidence="4" id="KW-0689">Ribosomal protein</keyword>
<feature type="domain" description="Large ribosomal subunit protein bL12 C-terminal" evidence="1">
    <location>
        <begin position="745"/>
        <end position="810"/>
    </location>
</feature>
<evidence type="ECO:0000313" key="4">
    <source>
        <dbReference type="EMBL" id="MFD1001491.1"/>
    </source>
</evidence>
<dbReference type="Pfam" id="PF19915">
    <property type="entry name" value="bpX0"/>
    <property type="match status" value="1"/>
</dbReference>
<sequence length="850" mass="95932">MTPANYFQSYQNYFWQWEDTGEVIAIPKESTIAYRELLGEIIGKLYPQGLPPFGSLLLVMIATNPNGSASLDAVYSIVQQSGSLPKNSETTLAGAIGFLKLLTELPKPYKEGKRRLLLLQALFEQCHNILSLKASAGVQAQYNQRLFENGLQPVPLQDSVFDKDFRPLSILAGKFQSTQEIINRIAALPDTQQYDIKFDETPGDDTPAPKTDLVDELLQSYKTFAVGSLIRWLWSGLNIPVHSTLPSQQPLGGFSDLTNKGDFDKLLVSEFAYDDLLFLSRLANNEALYIHREVPPTHNNLQRLILIDATLKNWGNPKAIAFAIAIAIARHPKTDIGCSVVVLGNTSYHTVSIETIDSIIDAVQIVEEGLHPAHSLEAFLKENKVDSNREVFFITEPSTVKQSALLKVLNEHQQRIHYHIYTDIAGNVDIYKRQGSSKRHVQHILLPLETLWKKPASLKAEQRVQQPGFRVNYPILLKDDASAKVRLAPDGEVFLFTKEQTILRLFDKATERHERGWDLMYFNLPFHSDHCEIGISKNRHHVALIFNSNTRELLLLDLHTAEKKIIPFREWKFTTGPSFIFDDGNFVHSNSAGAWSIATDGTVKRIDTIDSGKFQQRETALQSASKYTWAHSVLKNVTKVFINDGGELVFKLHTLRLVGQSMHIKFMQCRDLTSKATAELNDNNIFVFIDGSSVEVNRSGLLILNSSDKQIPTIYIPTALDSSLGLATDYEFAGNTYYYKEPVYEVILKRIGERKLESVKTLKELANFSLMDAKSMIDNENHAVIFTHCLRQKALAFQKTMTEIGNDVELREIAGSAQLQKITLEEFYKKYLGRYINTILNHGAEADTNR</sequence>
<keyword evidence="4" id="KW-0687">Ribonucleoprotein</keyword>
<dbReference type="RefSeq" id="WP_377581376.1">
    <property type="nucleotide sequence ID" value="NZ_JBHTKA010000007.1"/>
</dbReference>
<feature type="domain" description="MoxR-vWA-beta-propeller ternary system" evidence="2">
    <location>
        <begin position="30"/>
        <end position="183"/>
    </location>
</feature>
<keyword evidence="5" id="KW-1185">Reference proteome</keyword>
<organism evidence="4 5">
    <name type="scientific">Ohtaekwangia kribbensis</name>
    <dbReference type="NCBI Taxonomy" id="688913"/>
    <lineage>
        <taxon>Bacteria</taxon>
        <taxon>Pseudomonadati</taxon>
        <taxon>Bacteroidota</taxon>
        <taxon>Cytophagia</taxon>
        <taxon>Cytophagales</taxon>
        <taxon>Fulvivirgaceae</taxon>
        <taxon>Ohtaekwangia</taxon>
    </lineage>
</organism>
<dbReference type="Gene3D" id="3.30.1390.10">
    <property type="match status" value="1"/>
</dbReference>
<comment type="caution">
    <text evidence="4">The sequence shown here is derived from an EMBL/GenBank/DDBJ whole genome shotgun (WGS) entry which is preliminary data.</text>
</comment>
<proteinExistence type="predicted"/>
<accession>A0ABW3K8G3</accession>
<evidence type="ECO:0000259" key="2">
    <source>
        <dbReference type="Pfam" id="PF19915"/>
    </source>
</evidence>
<dbReference type="InterPro" id="IPR045553">
    <property type="entry name" value="bpX1"/>
</dbReference>
<evidence type="ECO:0000259" key="3">
    <source>
        <dbReference type="Pfam" id="PF19917"/>
    </source>
</evidence>
<evidence type="ECO:0000259" key="1">
    <source>
        <dbReference type="Pfam" id="PF00542"/>
    </source>
</evidence>
<dbReference type="InterPro" id="IPR045554">
    <property type="entry name" value="bpX0"/>
</dbReference>
<name>A0ABW3K8G3_9BACT</name>